<dbReference type="Proteomes" id="UP001595526">
    <property type="component" value="Unassembled WGS sequence"/>
</dbReference>
<protein>
    <submittedName>
        <fullName evidence="6">DNA mismatch repair protein MutS</fullName>
    </submittedName>
</protein>
<feature type="transmembrane region" description="Helical" evidence="4">
    <location>
        <begin position="31"/>
        <end position="48"/>
    </location>
</feature>
<feature type="domain" description="DNA mismatch repair proteins mutS family" evidence="5">
    <location>
        <begin position="425"/>
        <end position="596"/>
    </location>
</feature>
<dbReference type="PANTHER" id="PTHR11361">
    <property type="entry name" value="DNA MISMATCH REPAIR PROTEIN MUTS FAMILY MEMBER"/>
    <property type="match status" value="1"/>
</dbReference>
<dbReference type="Gene3D" id="1.10.1420.10">
    <property type="match status" value="1"/>
</dbReference>
<sequence length="604" mass="67202">MTADIYQHYRKNTAEANGRLSALRKQINGNSLLRLATIIGGGAALFIAVQSEHIGLVMALFFGTIILFMSLVWRQSKLETRRAALEDFLAVNQNEIDISEGKPNQYSDGKIFNDAHHPYSGDLDVFGPSSLFALANRCSTVQANRLLADWLSVPADAKAIAMRQHMVKELAADWEWCQQLQTRLWFNLRQPEDFRKQFGHFLANPNVALGNTYGRIYVKAAPWLMALVVGLAIFFPAMSSIAAFFALAHLLVAVVYARKVNRIAELVGRAGRLLGALAASVELIEQRKWQSQLGKDLLSSLRTQKDGKTVSAVFRQLGTLIDRLDRRLNMLVGAMLNMVALWDFRQVFAILDWRRQYGEDMLQAFDAVAEAEVLVSLAVLSRNHPHWAFPEVVEAAKPFVVAEDLSHPLIPDSVAVANSYRMDDHRVALITGSNMAGKSTFLRTVGSNAVLAFCGAPVCGKHMKLPVFHLVTYMRIADSLNESTSTFKAELNRIQLVLSTVKRQPDTFFLVDEMLRGTNSKDKYLGSKAIIKQLIADDGVGMVATHDLQLAKLADEYPGVLVNYHFDIQVANGEMLFDYKLKAGECTIFNASLLLKEIGIEIVD</sequence>
<keyword evidence="4" id="KW-0472">Membrane</keyword>
<gene>
    <name evidence="6" type="ORF">ACFOET_04480</name>
</gene>
<keyword evidence="4" id="KW-1133">Transmembrane helix</keyword>
<feature type="transmembrane region" description="Helical" evidence="4">
    <location>
        <begin position="54"/>
        <end position="73"/>
    </location>
</feature>
<dbReference type="InterPro" id="IPR027417">
    <property type="entry name" value="P-loop_NTPase"/>
</dbReference>
<evidence type="ECO:0000313" key="6">
    <source>
        <dbReference type="EMBL" id="MFC3196864.1"/>
    </source>
</evidence>
<accession>A0ABV7JFN4</accession>
<comment type="caution">
    <text evidence="6">The sequence shown here is derived from an EMBL/GenBank/DDBJ whole genome shotgun (WGS) entry which is preliminary data.</text>
</comment>
<dbReference type="PANTHER" id="PTHR11361:SF99">
    <property type="entry name" value="DNA MISMATCH REPAIR PROTEIN"/>
    <property type="match status" value="1"/>
</dbReference>
<dbReference type="InterPro" id="IPR000432">
    <property type="entry name" value="DNA_mismatch_repair_MutS_C"/>
</dbReference>
<proteinExistence type="predicted"/>
<keyword evidence="4" id="KW-0812">Transmembrane</keyword>
<dbReference type="InterPro" id="IPR036187">
    <property type="entry name" value="DNA_mismatch_repair_MutS_sf"/>
</dbReference>
<keyword evidence="7" id="KW-1185">Reference proteome</keyword>
<dbReference type="SUPFAM" id="SSF52540">
    <property type="entry name" value="P-loop containing nucleoside triphosphate hydrolases"/>
    <property type="match status" value="1"/>
</dbReference>
<dbReference type="Pfam" id="PF00488">
    <property type="entry name" value="MutS_V"/>
    <property type="match status" value="1"/>
</dbReference>
<dbReference type="InterPro" id="IPR045076">
    <property type="entry name" value="MutS"/>
</dbReference>
<keyword evidence="1" id="KW-0547">Nucleotide-binding</keyword>
<feature type="transmembrane region" description="Helical" evidence="4">
    <location>
        <begin position="223"/>
        <end position="256"/>
    </location>
</feature>
<evidence type="ECO:0000256" key="4">
    <source>
        <dbReference type="SAM" id="Phobius"/>
    </source>
</evidence>
<evidence type="ECO:0000256" key="1">
    <source>
        <dbReference type="ARBA" id="ARBA00022741"/>
    </source>
</evidence>
<reference evidence="7" key="1">
    <citation type="journal article" date="2019" name="Int. J. Syst. Evol. Microbiol.">
        <title>The Global Catalogue of Microorganisms (GCM) 10K type strain sequencing project: providing services to taxonomists for standard genome sequencing and annotation.</title>
        <authorList>
            <consortium name="The Broad Institute Genomics Platform"/>
            <consortium name="The Broad Institute Genome Sequencing Center for Infectious Disease"/>
            <person name="Wu L."/>
            <person name="Ma J."/>
        </authorList>
    </citation>
    <scope>NUCLEOTIDE SEQUENCE [LARGE SCALE GENOMIC DNA]</scope>
    <source>
        <strain evidence="7">KCTC 52416</strain>
    </source>
</reference>
<dbReference type="Gene3D" id="3.40.50.300">
    <property type="entry name" value="P-loop containing nucleotide triphosphate hydrolases"/>
    <property type="match status" value="1"/>
</dbReference>
<dbReference type="RefSeq" id="WP_379019993.1">
    <property type="nucleotide sequence ID" value="NZ_JBHRTA010000009.1"/>
</dbReference>
<keyword evidence="3" id="KW-0238">DNA-binding</keyword>
<evidence type="ECO:0000313" key="7">
    <source>
        <dbReference type="Proteomes" id="UP001595526"/>
    </source>
</evidence>
<evidence type="ECO:0000256" key="2">
    <source>
        <dbReference type="ARBA" id="ARBA00022840"/>
    </source>
</evidence>
<name>A0ABV7JFN4_9SPHI</name>
<keyword evidence="2" id="KW-0067">ATP-binding</keyword>
<organism evidence="6 7">
    <name type="scientific">Parapedobacter deserti</name>
    <dbReference type="NCBI Taxonomy" id="1912957"/>
    <lineage>
        <taxon>Bacteria</taxon>
        <taxon>Pseudomonadati</taxon>
        <taxon>Bacteroidota</taxon>
        <taxon>Sphingobacteriia</taxon>
        <taxon>Sphingobacteriales</taxon>
        <taxon>Sphingobacteriaceae</taxon>
        <taxon>Parapedobacter</taxon>
    </lineage>
</organism>
<dbReference type="SUPFAM" id="SSF48334">
    <property type="entry name" value="DNA repair protein MutS, domain III"/>
    <property type="match status" value="1"/>
</dbReference>
<evidence type="ECO:0000259" key="5">
    <source>
        <dbReference type="SMART" id="SM00534"/>
    </source>
</evidence>
<dbReference type="SMART" id="SM00534">
    <property type="entry name" value="MUTSac"/>
    <property type="match status" value="1"/>
</dbReference>
<dbReference type="EMBL" id="JBHRTA010000009">
    <property type="protein sequence ID" value="MFC3196864.1"/>
    <property type="molecule type" value="Genomic_DNA"/>
</dbReference>
<evidence type="ECO:0000256" key="3">
    <source>
        <dbReference type="ARBA" id="ARBA00023125"/>
    </source>
</evidence>